<comment type="caution">
    <text evidence="4">The sequence shown here is derived from an EMBL/GenBank/DDBJ whole genome shotgun (WGS) entry which is preliminary data.</text>
</comment>
<dbReference type="Gene3D" id="3.30.60.20">
    <property type="match status" value="2"/>
</dbReference>
<proteinExistence type="predicted"/>
<dbReference type="InterPro" id="IPR035892">
    <property type="entry name" value="C2_domain_sf"/>
</dbReference>
<dbReference type="STRING" id="329046.A0A1Y2B3Y2"/>
<gene>
    <name evidence="4" type="ORF">BCR33DRAFT_857775</name>
</gene>
<dbReference type="EMBL" id="MCGO01000089">
    <property type="protein sequence ID" value="ORY29260.1"/>
    <property type="molecule type" value="Genomic_DNA"/>
</dbReference>
<keyword evidence="2" id="KW-0862">Zinc</keyword>
<dbReference type="CDD" id="cd00030">
    <property type="entry name" value="C2"/>
    <property type="match status" value="1"/>
</dbReference>
<organism evidence="4 5">
    <name type="scientific">Rhizoclosmatium globosum</name>
    <dbReference type="NCBI Taxonomy" id="329046"/>
    <lineage>
        <taxon>Eukaryota</taxon>
        <taxon>Fungi</taxon>
        <taxon>Fungi incertae sedis</taxon>
        <taxon>Chytridiomycota</taxon>
        <taxon>Chytridiomycota incertae sedis</taxon>
        <taxon>Chytridiomycetes</taxon>
        <taxon>Chytridiales</taxon>
        <taxon>Chytriomycetaceae</taxon>
        <taxon>Rhizoclosmatium</taxon>
    </lineage>
</organism>
<dbReference type="SUPFAM" id="SSF49562">
    <property type="entry name" value="C2 domain (Calcium/lipid-binding domain, CaLB)"/>
    <property type="match status" value="1"/>
</dbReference>
<dbReference type="Pfam" id="PF00130">
    <property type="entry name" value="C1_1"/>
    <property type="match status" value="1"/>
</dbReference>
<evidence type="ECO:0000256" key="1">
    <source>
        <dbReference type="ARBA" id="ARBA00022723"/>
    </source>
</evidence>
<dbReference type="AlphaFoldDB" id="A0A1Y2B3Y2"/>
<reference evidence="4 5" key="1">
    <citation type="submission" date="2016-07" db="EMBL/GenBank/DDBJ databases">
        <title>Pervasive Adenine N6-methylation of Active Genes in Fungi.</title>
        <authorList>
            <consortium name="DOE Joint Genome Institute"/>
            <person name="Mondo S.J."/>
            <person name="Dannebaum R.O."/>
            <person name="Kuo R.C."/>
            <person name="Labutti K."/>
            <person name="Haridas S."/>
            <person name="Kuo A."/>
            <person name="Salamov A."/>
            <person name="Ahrendt S.R."/>
            <person name="Lipzen A."/>
            <person name="Sullivan W."/>
            <person name="Andreopoulos W.B."/>
            <person name="Clum A."/>
            <person name="Lindquist E."/>
            <person name="Daum C."/>
            <person name="Ramamoorthy G.K."/>
            <person name="Gryganskyi A."/>
            <person name="Culley D."/>
            <person name="Magnuson J.K."/>
            <person name="James T.Y."/>
            <person name="O'Malley M.A."/>
            <person name="Stajich J.E."/>
            <person name="Spatafora J.W."/>
            <person name="Visel A."/>
            <person name="Grigoriev I.V."/>
        </authorList>
    </citation>
    <scope>NUCLEOTIDE SEQUENCE [LARGE SCALE GENOMIC DNA]</scope>
    <source>
        <strain evidence="4 5">JEL800</strain>
    </source>
</reference>
<feature type="domain" description="Phorbol-ester/DAG-type" evidence="3">
    <location>
        <begin position="442"/>
        <end position="491"/>
    </location>
</feature>
<keyword evidence="5" id="KW-1185">Reference proteome</keyword>
<dbReference type="InterPro" id="IPR046349">
    <property type="entry name" value="C1-like_sf"/>
</dbReference>
<dbReference type="PROSITE" id="PS00479">
    <property type="entry name" value="ZF_DAG_PE_1"/>
    <property type="match status" value="1"/>
</dbReference>
<dbReference type="SUPFAM" id="SSF57889">
    <property type="entry name" value="Cysteine-rich domain"/>
    <property type="match status" value="2"/>
</dbReference>
<dbReference type="GO" id="GO:0046872">
    <property type="term" value="F:metal ion binding"/>
    <property type="evidence" value="ECO:0007669"/>
    <property type="project" value="UniProtKB-KW"/>
</dbReference>
<sequence>MRNLYRLTSDLYFLSTRQLLYGQQQSYTNTAHEMEKWKAYWPIYAAVVLLWLYNNNGANYLFYKYLEPLWETTYETMTSVDKTVNSVTSGKTEFDYLKEVADITAEIARHRLVNIWHKLRNETRFNESCQNILKSIVINRDQIIASKDERGLREDIEKSQQKIALLVEAEKRYKKLINWFVDENGLPELPVNNTKINAQLRIKIERISLKSSTDLTSPTKQKLDLFAVITINDFPKAKTSRISAQLRDEHFEIPIDRLSNRVEIQVFQSSLMGNHQLLGLCWFTVGDLREELLDKYFSVFPVDVPDVVLTLEPNGYVVLKANLVEPTRVKQNPLANDILQDLKDEDIFLTDDIRKIYAKNGHQFQIFKAVNSIASDVIGARCSVCEESMIGGMRCYCQRCSFVCHTRCFKGVLTKCINQDDIQSAPIGADLNTGQLLDYNKPHAFEPRSMNLRSWCTHCGLKIMPNERRVQCSQCVKSAHEKCQPLVPNFCGLSLAEAAAIAIKEDFQDKQRLGSVLGFSKRS</sequence>
<dbReference type="CDD" id="cd20823">
    <property type="entry name" value="C1_ScPKC1-like_rpt2"/>
    <property type="match status" value="1"/>
</dbReference>
<dbReference type="SMART" id="SM00109">
    <property type="entry name" value="C1"/>
    <property type="match status" value="2"/>
</dbReference>
<evidence type="ECO:0000256" key="2">
    <source>
        <dbReference type="ARBA" id="ARBA00022833"/>
    </source>
</evidence>
<keyword evidence="1" id="KW-0479">Metal-binding</keyword>
<feature type="domain" description="Phorbol-ester/DAG-type" evidence="3">
    <location>
        <begin position="361"/>
        <end position="416"/>
    </location>
</feature>
<dbReference type="InterPro" id="IPR002219">
    <property type="entry name" value="PKC_DAG/PE"/>
</dbReference>
<protein>
    <recommendedName>
        <fullName evidence="3">Phorbol-ester/DAG-type domain-containing protein</fullName>
    </recommendedName>
</protein>
<dbReference type="OrthoDB" id="434647at2759"/>
<evidence type="ECO:0000313" key="5">
    <source>
        <dbReference type="Proteomes" id="UP000193642"/>
    </source>
</evidence>
<name>A0A1Y2B3Y2_9FUNG</name>
<dbReference type="PROSITE" id="PS50081">
    <property type="entry name" value="ZF_DAG_PE_2"/>
    <property type="match status" value="2"/>
</dbReference>
<dbReference type="Gene3D" id="2.60.40.150">
    <property type="entry name" value="C2 domain"/>
    <property type="match status" value="1"/>
</dbReference>
<accession>A0A1Y2B3Y2</accession>
<evidence type="ECO:0000313" key="4">
    <source>
        <dbReference type="EMBL" id="ORY29260.1"/>
    </source>
</evidence>
<evidence type="ECO:0000259" key="3">
    <source>
        <dbReference type="PROSITE" id="PS50081"/>
    </source>
</evidence>
<dbReference type="Proteomes" id="UP000193642">
    <property type="component" value="Unassembled WGS sequence"/>
</dbReference>